<gene>
    <name evidence="1" type="ORF">RHMOL_Rhmol09G0011500</name>
</gene>
<name>A0ACC0M8V1_RHOML</name>
<dbReference type="EMBL" id="CM046396">
    <property type="protein sequence ID" value="KAI8537285.1"/>
    <property type="molecule type" value="Genomic_DNA"/>
</dbReference>
<keyword evidence="2" id="KW-1185">Reference proteome</keyword>
<sequence>MDHILTKSGNVIHILSLPNMRILKVWHHIPILVPSEHRNYGSMTLHSYSFSKFLPSKRSLSRICLKLRN</sequence>
<protein>
    <submittedName>
        <fullName evidence="1">Uncharacterized protein</fullName>
    </submittedName>
</protein>
<reference evidence="1" key="1">
    <citation type="submission" date="2022-02" db="EMBL/GenBank/DDBJ databases">
        <title>Plant Genome Project.</title>
        <authorList>
            <person name="Zhang R.-G."/>
        </authorList>
    </citation>
    <scope>NUCLEOTIDE SEQUENCE</scope>
    <source>
        <strain evidence="1">AT1</strain>
    </source>
</reference>
<comment type="caution">
    <text evidence="1">The sequence shown here is derived from an EMBL/GenBank/DDBJ whole genome shotgun (WGS) entry which is preliminary data.</text>
</comment>
<dbReference type="Proteomes" id="UP001062846">
    <property type="component" value="Chromosome 9"/>
</dbReference>
<proteinExistence type="predicted"/>
<organism evidence="1 2">
    <name type="scientific">Rhododendron molle</name>
    <name type="common">Chinese azalea</name>
    <name type="synonym">Azalea mollis</name>
    <dbReference type="NCBI Taxonomy" id="49168"/>
    <lineage>
        <taxon>Eukaryota</taxon>
        <taxon>Viridiplantae</taxon>
        <taxon>Streptophyta</taxon>
        <taxon>Embryophyta</taxon>
        <taxon>Tracheophyta</taxon>
        <taxon>Spermatophyta</taxon>
        <taxon>Magnoliopsida</taxon>
        <taxon>eudicotyledons</taxon>
        <taxon>Gunneridae</taxon>
        <taxon>Pentapetalae</taxon>
        <taxon>asterids</taxon>
        <taxon>Ericales</taxon>
        <taxon>Ericaceae</taxon>
        <taxon>Ericoideae</taxon>
        <taxon>Rhodoreae</taxon>
        <taxon>Rhododendron</taxon>
    </lineage>
</organism>
<evidence type="ECO:0000313" key="2">
    <source>
        <dbReference type="Proteomes" id="UP001062846"/>
    </source>
</evidence>
<evidence type="ECO:0000313" key="1">
    <source>
        <dbReference type="EMBL" id="KAI8537285.1"/>
    </source>
</evidence>
<accession>A0ACC0M8V1</accession>